<protein>
    <recommendedName>
        <fullName evidence="3">Lipoprotein</fullName>
    </recommendedName>
</protein>
<evidence type="ECO:0000313" key="1">
    <source>
        <dbReference type="EMBL" id="MCL6730968.1"/>
    </source>
</evidence>
<dbReference type="RefSeq" id="WP_249832454.1">
    <property type="nucleotide sequence ID" value="NZ_JAMGBE010000004.1"/>
</dbReference>
<evidence type="ECO:0008006" key="3">
    <source>
        <dbReference type="Google" id="ProtNLM"/>
    </source>
</evidence>
<dbReference type="EMBL" id="JAMGBE010000004">
    <property type="protein sequence ID" value="MCL6730968.1"/>
    <property type="molecule type" value="Genomic_DNA"/>
</dbReference>
<sequence>MGPGYFVIAILGCADGGSQCTPVATLPTRYESQAQCSTATAHALEANTEFDFPTLLAQCRAGAAPAAADAGRNDPAPDGARRG</sequence>
<reference evidence="1" key="1">
    <citation type="submission" date="2022-05" db="EMBL/GenBank/DDBJ databases">
        <authorList>
            <person name="Jo J.-H."/>
            <person name="Im W.-T."/>
        </authorList>
    </citation>
    <scope>NUCLEOTIDE SEQUENCE</scope>
    <source>
        <strain evidence="1">SE220</strain>
    </source>
</reference>
<gene>
    <name evidence="1" type="ORF">LZ538_13050</name>
</gene>
<dbReference type="Proteomes" id="UP001165342">
    <property type="component" value="Unassembled WGS sequence"/>
</dbReference>
<evidence type="ECO:0000313" key="2">
    <source>
        <dbReference type="Proteomes" id="UP001165342"/>
    </source>
</evidence>
<name>A0ABT0S526_9SPHN</name>
<organism evidence="1 2">
    <name type="scientific">Sphingomonas hankyongi</name>
    <dbReference type="NCBI Taxonomy" id="2908209"/>
    <lineage>
        <taxon>Bacteria</taxon>
        <taxon>Pseudomonadati</taxon>
        <taxon>Pseudomonadota</taxon>
        <taxon>Alphaproteobacteria</taxon>
        <taxon>Sphingomonadales</taxon>
        <taxon>Sphingomonadaceae</taxon>
        <taxon>Sphingomonas</taxon>
    </lineage>
</organism>
<proteinExistence type="predicted"/>
<comment type="caution">
    <text evidence="1">The sequence shown here is derived from an EMBL/GenBank/DDBJ whole genome shotgun (WGS) entry which is preliminary data.</text>
</comment>
<keyword evidence="2" id="KW-1185">Reference proteome</keyword>
<accession>A0ABT0S526</accession>